<organism evidence="2">
    <name type="scientific">Opuntia streptacantha</name>
    <name type="common">Prickly pear cactus</name>
    <name type="synonym">Opuntia cardona</name>
    <dbReference type="NCBI Taxonomy" id="393608"/>
    <lineage>
        <taxon>Eukaryota</taxon>
        <taxon>Viridiplantae</taxon>
        <taxon>Streptophyta</taxon>
        <taxon>Embryophyta</taxon>
        <taxon>Tracheophyta</taxon>
        <taxon>Spermatophyta</taxon>
        <taxon>Magnoliopsida</taxon>
        <taxon>eudicotyledons</taxon>
        <taxon>Gunneridae</taxon>
        <taxon>Pentapetalae</taxon>
        <taxon>Caryophyllales</taxon>
        <taxon>Cactineae</taxon>
        <taxon>Cactaceae</taxon>
        <taxon>Opuntioideae</taxon>
        <taxon>Opuntia</taxon>
    </lineage>
</organism>
<feature type="compositionally biased region" description="Basic and acidic residues" evidence="1">
    <location>
        <begin position="68"/>
        <end position="80"/>
    </location>
</feature>
<sequence length="336" mass="37054">MEEKQLNFNQPLLSVRRGSSIPSEINKRKTSKCSVNLPPVPYYKSELKSGPVTNPGAVPFHWEQTPGKPKDESKEQRETPEMLPLAPKLPPGRVANQKQNSVDKAPRDSPGSSSRSQGENSAACSSEMSSINKVLSEPEAEESEHESEAIYSSGDENVTYEDARDTLSQTESFLNCSLSGVSGLDANAEQCGTFLDPQVRDFMMGRFLPAAKAVVSETPQFASKKHPIIREQPKLVNKVVNNKPSPICYDVHNVSLCNIHEESEDEEEDKVEYEGPEDVSAKLCGLLPRFCLLNPIPGMRDHAQIVPEVRSVRTQPAHYAASIKNDSKELAPILEN</sequence>
<feature type="region of interest" description="Disordered" evidence="1">
    <location>
        <begin position="1"/>
        <end position="158"/>
    </location>
</feature>
<evidence type="ECO:0000256" key="1">
    <source>
        <dbReference type="SAM" id="MobiDB-lite"/>
    </source>
</evidence>
<evidence type="ECO:0000313" key="2">
    <source>
        <dbReference type="EMBL" id="MBA4667874.1"/>
    </source>
</evidence>
<accession>A0A7C9AHD5</accession>
<protein>
    <recommendedName>
        <fullName evidence="3">DUF688 domain-containing protein</fullName>
    </recommendedName>
</protein>
<reference evidence="2" key="2">
    <citation type="submission" date="2020-07" db="EMBL/GenBank/DDBJ databases">
        <authorList>
            <person name="Vera ALvarez R."/>
            <person name="Arias-Moreno D.M."/>
            <person name="Jimenez-Jacinto V."/>
            <person name="Jimenez-Bremont J.F."/>
            <person name="Swaminathan K."/>
            <person name="Moose S.P."/>
            <person name="Guerrero-Gonzalez M.L."/>
            <person name="Marino-Ramirez L."/>
            <person name="Landsman D."/>
            <person name="Rodriguez-Kessler M."/>
            <person name="Delgado-Sanchez P."/>
        </authorList>
    </citation>
    <scope>NUCLEOTIDE SEQUENCE</scope>
    <source>
        <tissue evidence="2">Cladode</tissue>
    </source>
</reference>
<feature type="compositionally biased region" description="Polar residues" evidence="1">
    <location>
        <begin position="1"/>
        <end position="12"/>
    </location>
</feature>
<feature type="compositionally biased region" description="Polar residues" evidence="1">
    <location>
        <begin position="110"/>
        <end position="133"/>
    </location>
</feature>
<dbReference type="PANTHER" id="PTHR33671">
    <property type="entry name" value="N-METHYLTRANSFERASE, PUTATIVE (DUF688)-RELATED"/>
    <property type="match status" value="1"/>
</dbReference>
<dbReference type="Pfam" id="PF05097">
    <property type="entry name" value="DUF688"/>
    <property type="match status" value="1"/>
</dbReference>
<dbReference type="PANTHER" id="PTHR33671:SF2">
    <property type="entry name" value="N-METHYLTRANSFERASE, PUTATIVE (DUF688)-RELATED"/>
    <property type="match status" value="1"/>
</dbReference>
<evidence type="ECO:0008006" key="3">
    <source>
        <dbReference type="Google" id="ProtNLM"/>
    </source>
</evidence>
<dbReference type="AlphaFoldDB" id="A0A7C9AHD5"/>
<dbReference type="EMBL" id="GISG01237277">
    <property type="protein sequence ID" value="MBA4667874.1"/>
    <property type="molecule type" value="Transcribed_RNA"/>
</dbReference>
<proteinExistence type="predicted"/>
<dbReference type="InterPro" id="IPR007789">
    <property type="entry name" value="DUF688"/>
</dbReference>
<reference evidence="2" key="1">
    <citation type="journal article" date="2013" name="J. Plant Res.">
        <title>Effect of fungi and light on seed germination of three Opuntia species from semiarid lands of central Mexico.</title>
        <authorList>
            <person name="Delgado-Sanchez P."/>
            <person name="Jimenez-Bremont J.F."/>
            <person name="Guerrero-Gonzalez Mde L."/>
            <person name="Flores J."/>
        </authorList>
    </citation>
    <scope>NUCLEOTIDE SEQUENCE</scope>
    <source>
        <tissue evidence="2">Cladode</tissue>
    </source>
</reference>
<name>A0A7C9AHD5_OPUST</name>